<evidence type="ECO:0000313" key="3">
    <source>
        <dbReference type="Proteomes" id="UP001144280"/>
    </source>
</evidence>
<sequence>MAKKTQKSTGQPLTRHGSRVQEVLSAKPTTTELPATVMPPPTIRYSLVCLPEELPTAVLSTGRNLARHLNVPAKAFAALWAKPGLYLWQRRQLIGLGKDRRPAVCAGGPVKLIDLAAMRHAAHLGATMRHNMWHTATRGTQVASPWHVFHGRHLADPSGYPLDKAKADFEGQRRVVAMRLHNTNWFGPDNELDPLELDFYQCGAAAYANYRALRAMCTDSVITENGQRIQPESDLLPHRQAFLAKAVRYVENLDPRQRVLCVTHN</sequence>
<name>A0ABQ5R2V3_9ACTN</name>
<organism evidence="2 3">
    <name type="scientific">Phytohabitans aurantiacus</name>
    <dbReference type="NCBI Taxonomy" id="3016789"/>
    <lineage>
        <taxon>Bacteria</taxon>
        <taxon>Bacillati</taxon>
        <taxon>Actinomycetota</taxon>
        <taxon>Actinomycetes</taxon>
        <taxon>Micromonosporales</taxon>
        <taxon>Micromonosporaceae</taxon>
    </lineage>
</organism>
<dbReference type="RefSeq" id="WP_281901139.1">
    <property type="nucleotide sequence ID" value="NZ_BSDI01000034.1"/>
</dbReference>
<accession>A0ABQ5R2V3</accession>
<reference evidence="2" key="1">
    <citation type="submission" date="2022-12" db="EMBL/GenBank/DDBJ databases">
        <title>New Phytohabitans aurantiacus sp. RD004123 nov., an actinomycete isolated from soil.</title>
        <authorList>
            <person name="Triningsih D.W."/>
            <person name="Harunari E."/>
            <person name="Igarashi Y."/>
        </authorList>
    </citation>
    <scope>NUCLEOTIDE SEQUENCE</scope>
    <source>
        <strain evidence="2">RD004123</strain>
    </source>
</reference>
<evidence type="ECO:0000256" key="1">
    <source>
        <dbReference type="SAM" id="MobiDB-lite"/>
    </source>
</evidence>
<keyword evidence="3" id="KW-1185">Reference proteome</keyword>
<feature type="region of interest" description="Disordered" evidence="1">
    <location>
        <begin position="1"/>
        <end position="36"/>
    </location>
</feature>
<gene>
    <name evidence="2" type="ORF">Pa4123_59340</name>
</gene>
<proteinExistence type="predicted"/>
<protein>
    <submittedName>
        <fullName evidence="2">Uncharacterized protein</fullName>
    </submittedName>
</protein>
<evidence type="ECO:0000313" key="2">
    <source>
        <dbReference type="EMBL" id="GLI00658.1"/>
    </source>
</evidence>
<dbReference type="EMBL" id="BSDI01000034">
    <property type="protein sequence ID" value="GLI00658.1"/>
    <property type="molecule type" value="Genomic_DNA"/>
</dbReference>
<comment type="caution">
    <text evidence="2">The sequence shown here is derived from an EMBL/GenBank/DDBJ whole genome shotgun (WGS) entry which is preliminary data.</text>
</comment>
<dbReference type="Proteomes" id="UP001144280">
    <property type="component" value="Unassembled WGS sequence"/>
</dbReference>